<dbReference type="AlphaFoldDB" id="A0A8H4KE43"/>
<evidence type="ECO:0000259" key="1">
    <source>
        <dbReference type="Pfam" id="PF06985"/>
    </source>
</evidence>
<evidence type="ECO:0000313" key="2">
    <source>
        <dbReference type="EMBL" id="KAF4447893.1"/>
    </source>
</evidence>
<reference evidence="2" key="1">
    <citation type="submission" date="2020-01" db="EMBL/GenBank/DDBJ databases">
        <title>Identification and distribution of gene clusters putatively required for synthesis of sphingolipid metabolism inhibitors in phylogenetically diverse species of the filamentous fungus Fusarium.</title>
        <authorList>
            <person name="Kim H.-S."/>
            <person name="Busman M."/>
            <person name="Brown D.W."/>
            <person name="Divon H."/>
            <person name="Uhlig S."/>
            <person name="Proctor R.H."/>
        </authorList>
    </citation>
    <scope>NUCLEOTIDE SEQUENCE</scope>
    <source>
        <strain evidence="2">NRRL 53441</strain>
    </source>
</reference>
<accession>A0A8H4KE43</accession>
<protein>
    <recommendedName>
        <fullName evidence="1">Heterokaryon incompatibility domain-containing protein</fullName>
    </recommendedName>
</protein>
<organism evidence="2 3">
    <name type="scientific">Fusarium austroafricanum</name>
    <dbReference type="NCBI Taxonomy" id="2364996"/>
    <lineage>
        <taxon>Eukaryota</taxon>
        <taxon>Fungi</taxon>
        <taxon>Dikarya</taxon>
        <taxon>Ascomycota</taxon>
        <taxon>Pezizomycotina</taxon>
        <taxon>Sordariomycetes</taxon>
        <taxon>Hypocreomycetidae</taxon>
        <taxon>Hypocreales</taxon>
        <taxon>Nectriaceae</taxon>
        <taxon>Fusarium</taxon>
        <taxon>Fusarium concolor species complex</taxon>
    </lineage>
</organism>
<keyword evidence="3" id="KW-1185">Reference proteome</keyword>
<feature type="domain" description="Heterokaryon incompatibility" evidence="1">
    <location>
        <begin position="117"/>
        <end position="295"/>
    </location>
</feature>
<dbReference type="InterPro" id="IPR010730">
    <property type="entry name" value="HET"/>
</dbReference>
<evidence type="ECO:0000313" key="3">
    <source>
        <dbReference type="Proteomes" id="UP000605986"/>
    </source>
</evidence>
<comment type="caution">
    <text evidence="2">The sequence shown here is derived from an EMBL/GenBank/DDBJ whole genome shotgun (WGS) entry which is preliminary data.</text>
</comment>
<dbReference type="Pfam" id="PF06985">
    <property type="entry name" value="HET"/>
    <property type="match status" value="1"/>
</dbReference>
<dbReference type="Proteomes" id="UP000605986">
    <property type="component" value="Unassembled WGS sequence"/>
</dbReference>
<sequence>MDIPFEARIARDPKFRSPAGHDSLAFIPVTKLIWDYATSEGVKAANKAASQSRNEKFSGFFSRLTGSSSTKPDLPSEEFIHSPLEDSKGLRLVSVDVKDSTLSCSLRTYSASEIPPYVCLSYVWADLGPTWNRERDFREGELEVPRFSHADTVDISVNYRRLSIGANLHAALLGLARHLNGRPIWIDAICINQKDKDEKTLQVARMGQIYSAAEKVFVWLGRKHQERNAAMSILKLWPVFPDDPNKADIQFKGKKYTTARAFFDATSTGSELISWLNLLRLVTESWWSRVWTAQEFILAEDYSFFYDGEEIPATLLKSAMDWTYFVASHCSPKMIPHWVTFQPSIFDLKRSGTKLHLFDVTLLGATRMAGDPRDKVWAFLGITDPTTLGETPLKPDYGNRNMGDFYLDIAQRLLDQYKAKKRLPSHNPEWEPPKEDVFDESLQPGWSGKKAGYPSWVPKMASAVATEPLFLREMKAQKARGRQLYDSSWRIFNAASRVRGDFSLSADGRVLTLNAHILDGIIKITPLPKNKEFENSFHKSVRSWYGSKSWDPRKGRLADAPYPPQPSSTVPEALWRTLSMNIWLTTHPAPEVCEEYFANYLARISGSASGVKRDLRCKHQPDPEEGDIFAIALSDAGNDRALFSTERGYLGLGPARTEVGDVVVLIAGAHVPFVLRKGAGGWILVGETYVHGVMYGEASGKADFQRFDII</sequence>
<proteinExistence type="predicted"/>
<name>A0A8H4KE43_9HYPO</name>
<dbReference type="PANTHER" id="PTHR24148:SF64">
    <property type="entry name" value="HETEROKARYON INCOMPATIBILITY DOMAIN-CONTAINING PROTEIN"/>
    <property type="match status" value="1"/>
</dbReference>
<dbReference type="InterPro" id="IPR052895">
    <property type="entry name" value="HetReg/Transcr_Mod"/>
</dbReference>
<dbReference type="PANTHER" id="PTHR24148">
    <property type="entry name" value="ANKYRIN REPEAT DOMAIN-CONTAINING PROTEIN 39 HOMOLOG-RELATED"/>
    <property type="match status" value="1"/>
</dbReference>
<dbReference type="EMBL" id="JAADJG010000371">
    <property type="protein sequence ID" value="KAF4447893.1"/>
    <property type="molecule type" value="Genomic_DNA"/>
</dbReference>
<gene>
    <name evidence="2" type="ORF">F53441_8643</name>
</gene>
<dbReference type="Pfam" id="PF26639">
    <property type="entry name" value="Het-6_barrel"/>
    <property type="match status" value="1"/>
</dbReference>
<dbReference type="OrthoDB" id="2157530at2759"/>